<evidence type="ECO:0000313" key="1">
    <source>
        <dbReference type="EMBL" id="MYM71741.1"/>
    </source>
</evidence>
<reference evidence="1 2" key="1">
    <citation type="submission" date="2019-12" db="EMBL/GenBank/DDBJ databases">
        <title>Novel species isolated from a subtropical stream in China.</title>
        <authorList>
            <person name="Lu H."/>
        </authorList>
    </citation>
    <scope>NUCLEOTIDE SEQUENCE [LARGE SCALE GENOMIC DNA]</scope>
    <source>
        <strain evidence="1 2">FT134W</strain>
    </source>
</reference>
<protein>
    <submittedName>
        <fullName evidence="1">Uncharacterized protein</fullName>
    </submittedName>
</protein>
<accession>A0A7X4GY17</accession>
<evidence type="ECO:0000313" key="2">
    <source>
        <dbReference type="Proteomes" id="UP000469734"/>
    </source>
</evidence>
<name>A0A7X4GY17_9BURK</name>
<dbReference type="RefSeq" id="WP_161049383.1">
    <property type="nucleotide sequence ID" value="NZ_WWCR01000004.1"/>
</dbReference>
<gene>
    <name evidence="1" type="ORF">GTP56_05955</name>
</gene>
<organism evidence="1 2">
    <name type="scientific">Duganella margarita</name>
    <dbReference type="NCBI Taxonomy" id="2692170"/>
    <lineage>
        <taxon>Bacteria</taxon>
        <taxon>Pseudomonadati</taxon>
        <taxon>Pseudomonadota</taxon>
        <taxon>Betaproteobacteria</taxon>
        <taxon>Burkholderiales</taxon>
        <taxon>Oxalobacteraceae</taxon>
        <taxon>Telluria group</taxon>
        <taxon>Duganella</taxon>
    </lineage>
</organism>
<proteinExistence type="predicted"/>
<dbReference type="EMBL" id="WWCR01000004">
    <property type="protein sequence ID" value="MYM71741.1"/>
    <property type="molecule type" value="Genomic_DNA"/>
</dbReference>
<comment type="caution">
    <text evidence="1">The sequence shown here is derived from an EMBL/GenBank/DDBJ whole genome shotgun (WGS) entry which is preliminary data.</text>
</comment>
<dbReference type="AlphaFoldDB" id="A0A7X4GY17"/>
<sequence length="103" mass="11342">MCDTKQGVRLHLTLAQGDLILEGLAELPFKQVFELIGKLHHQAVEADGGQVAFVLSHAQLRLVLAALGELPFNRVQRLLHTLHGQIEAWRKLADAGETSLSEN</sequence>
<dbReference type="Proteomes" id="UP000469734">
    <property type="component" value="Unassembled WGS sequence"/>
</dbReference>